<organism evidence="3 4">
    <name type="scientific">Sinanodonta woodiana</name>
    <name type="common">Chinese pond mussel</name>
    <name type="synonym">Anodonta woodiana</name>
    <dbReference type="NCBI Taxonomy" id="1069815"/>
    <lineage>
        <taxon>Eukaryota</taxon>
        <taxon>Metazoa</taxon>
        <taxon>Spiralia</taxon>
        <taxon>Lophotrochozoa</taxon>
        <taxon>Mollusca</taxon>
        <taxon>Bivalvia</taxon>
        <taxon>Autobranchia</taxon>
        <taxon>Heteroconchia</taxon>
        <taxon>Palaeoheterodonta</taxon>
        <taxon>Unionida</taxon>
        <taxon>Unionoidea</taxon>
        <taxon>Unionidae</taxon>
        <taxon>Unioninae</taxon>
        <taxon>Sinanodonta</taxon>
    </lineage>
</organism>
<feature type="region of interest" description="Disordered" evidence="1">
    <location>
        <begin position="1"/>
        <end position="37"/>
    </location>
</feature>
<evidence type="ECO:0000256" key="2">
    <source>
        <dbReference type="SAM" id="Phobius"/>
    </source>
</evidence>
<comment type="caution">
    <text evidence="3">The sequence shown here is derived from an EMBL/GenBank/DDBJ whole genome shotgun (WGS) entry which is preliminary data.</text>
</comment>
<protein>
    <submittedName>
        <fullName evidence="3">Uncharacterized protein</fullName>
    </submittedName>
</protein>
<feature type="transmembrane region" description="Helical" evidence="2">
    <location>
        <begin position="49"/>
        <end position="71"/>
    </location>
</feature>
<feature type="compositionally biased region" description="Basic and acidic residues" evidence="1">
    <location>
        <begin position="20"/>
        <end position="37"/>
    </location>
</feature>
<proteinExistence type="predicted"/>
<dbReference type="Proteomes" id="UP001634394">
    <property type="component" value="Unassembled WGS sequence"/>
</dbReference>
<sequence length="104" mass="11880">MKNETVSNESDSHEEDDESSLLHDEESRHNSSIDNEDKSRQCRMVLLKIVNVIFPLDVILAAAASTAYVYVSVKRRKLAPKVYDENDIFITHSTESEDLRPQNT</sequence>
<keyword evidence="2" id="KW-0812">Transmembrane</keyword>
<reference evidence="3 4" key="1">
    <citation type="submission" date="2024-11" db="EMBL/GenBank/DDBJ databases">
        <title>Chromosome-level genome assembly of the freshwater bivalve Anodonta woodiana.</title>
        <authorList>
            <person name="Chen X."/>
        </authorList>
    </citation>
    <scope>NUCLEOTIDE SEQUENCE [LARGE SCALE GENOMIC DNA]</scope>
    <source>
        <strain evidence="3">MN2024</strain>
        <tissue evidence="3">Gills</tissue>
    </source>
</reference>
<gene>
    <name evidence="3" type="ORF">ACJMK2_011109</name>
</gene>
<keyword evidence="2" id="KW-0472">Membrane</keyword>
<evidence type="ECO:0000313" key="3">
    <source>
        <dbReference type="EMBL" id="KAL3856340.1"/>
    </source>
</evidence>
<name>A0ABD3V3Y6_SINWO</name>
<evidence type="ECO:0000313" key="4">
    <source>
        <dbReference type="Proteomes" id="UP001634394"/>
    </source>
</evidence>
<keyword evidence="2" id="KW-1133">Transmembrane helix</keyword>
<accession>A0ABD3V3Y6</accession>
<evidence type="ECO:0000256" key="1">
    <source>
        <dbReference type="SAM" id="MobiDB-lite"/>
    </source>
</evidence>
<dbReference type="AlphaFoldDB" id="A0ABD3V3Y6"/>
<dbReference type="EMBL" id="JBJQND010000013">
    <property type="protein sequence ID" value="KAL3856340.1"/>
    <property type="molecule type" value="Genomic_DNA"/>
</dbReference>
<keyword evidence="4" id="KW-1185">Reference proteome</keyword>